<dbReference type="HOGENOM" id="CLU_2557000_0_0_11"/>
<dbReference type="Proteomes" id="UP000034034">
    <property type="component" value="Chromosome"/>
</dbReference>
<dbReference type="EMBL" id="CP009922">
    <property type="protein sequence ID" value="AKG45888.1"/>
    <property type="molecule type" value="Genomic_DNA"/>
</dbReference>
<sequence length="82" mass="8859">MGMTQETLLTTRAGRPRGGGGHACGISYVDLLICRSVSTSRTHSGGIAVPGGPDRCRSLCWCCWSCEVWVLRSVPRRRPDPA</sequence>
<organism evidence="2 3">
    <name type="scientific">Streptomyces xiamenensis</name>
    <dbReference type="NCBI Taxonomy" id="408015"/>
    <lineage>
        <taxon>Bacteria</taxon>
        <taxon>Bacillati</taxon>
        <taxon>Actinomycetota</taxon>
        <taxon>Actinomycetes</taxon>
        <taxon>Kitasatosporales</taxon>
        <taxon>Streptomycetaceae</taxon>
        <taxon>Streptomyces</taxon>
    </lineage>
</organism>
<protein>
    <submittedName>
        <fullName evidence="2">Uncharacterized protein</fullName>
    </submittedName>
</protein>
<evidence type="ECO:0000313" key="3">
    <source>
        <dbReference type="Proteomes" id="UP000034034"/>
    </source>
</evidence>
<evidence type="ECO:0000256" key="1">
    <source>
        <dbReference type="SAM" id="MobiDB-lite"/>
    </source>
</evidence>
<dbReference type="AlphaFoldDB" id="A0A0F7G0D8"/>
<reference evidence="2" key="1">
    <citation type="submission" date="2019-08" db="EMBL/GenBank/DDBJ databases">
        <title>Complete genome sequence of a mangrove-derived Streptomyces xiamenensis.</title>
        <authorList>
            <person name="Xu J."/>
        </authorList>
    </citation>
    <scope>NUCLEOTIDE SEQUENCE</scope>
    <source>
        <strain evidence="2">318</strain>
    </source>
</reference>
<feature type="region of interest" description="Disordered" evidence="1">
    <location>
        <begin position="1"/>
        <end position="20"/>
    </location>
</feature>
<proteinExistence type="predicted"/>
<dbReference type="KEGG" id="sxi:SXIM_45040"/>
<feature type="compositionally biased region" description="Polar residues" evidence="1">
    <location>
        <begin position="1"/>
        <end position="10"/>
    </location>
</feature>
<keyword evidence="3" id="KW-1185">Reference proteome</keyword>
<gene>
    <name evidence="2" type="ORF">SXIM_45040</name>
</gene>
<evidence type="ECO:0000313" key="2">
    <source>
        <dbReference type="EMBL" id="AKG45888.1"/>
    </source>
</evidence>
<name>A0A0F7G0D8_9ACTN</name>
<accession>A0A0F7G0D8</accession>